<dbReference type="AlphaFoldDB" id="A0A804U5K2"/>
<dbReference type="EnsemblPlants" id="mito10_t00010.1">
    <property type="protein sequence ID" value="mito10_p00010.1"/>
    <property type="gene ID" value="mito10_g00010"/>
</dbReference>
<accession>A0A804U5K2</accession>
<organism evidence="1 2">
    <name type="scientific">Musa acuminata subsp. malaccensis</name>
    <name type="common">Wild banana</name>
    <name type="synonym">Musa malaccensis</name>
    <dbReference type="NCBI Taxonomy" id="214687"/>
    <lineage>
        <taxon>Eukaryota</taxon>
        <taxon>Viridiplantae</taxon>
        <taxon>Streptophyta</taxon>
        <taxon>Embryophyta</taxon>
        <taxon>Tracheophyta</taxon>
        <taxon>Spermatophyta</taxon>
        <taxon>Magnoliopsida</taxon>
        <taxon>Liliopsida</taxon>
        <taxon>Zingiberales</taxon>
        <taxon>Musaceae</taxon>
        <taxon>Musa</taxon>
    </lineage>
</organism>
<dbReference type="Gramene" id="mito10_t00010.1">
    <property type="protein sequence ID" value="mito10_p00010.1"/>
    <property type="gene ID" value="mito10_g00010"/>
</dbReference>
<dbReference type="InParanoid" id="A0A804U5K2"/>
<sequence>MIGFCPTSYYTSKGFKFYTEVDHALRSIWRRLSERSKDEVIGVLIHSLLCHVSWVKNVVSQFGSYLLYD</sequence>
<evidence type="ECO:0000313" key="1">
    <source>
        <dbReference type="EnsemblPlants" id="mito10_p00010.1"/>
    </source>
</evidence>
<protein>
    <submittedName>
        <fullName evidence="1">Uncharacterized protein</fullName>
    </submittedName>
</protein>
<proteinExistence type="predicted"/>
<name>A0A804U5K2_MUSAM</name>
<keyword evidence="2" id="KW-1185">Reference proteome</keyword>
<evidence type="ECO:0000313" key="2">
    <source>
        <dbReference type="Proteomes" id="UP000012960"/>
    </source>
</evidence>
<reference evidence="1" key="1">
    <citation type="submission" date="2021-05" db="UniProtKB">
        <authorList>
            <consortium name="EnsemblPlants"/>
        </authorList>
    </citation>
    <scope>IDENTIFICATION</scope>
    <source>
        <strain evidence="1">subsp. malaccensis</strain>
    </source>
</reference>
<dbReference type="Proteomes" id="UP000012960">
    <property type="component" value="Unplaced"/>
</dbReference>